<gene>
    <name evidence="2" type="ORF">AGOR_G00197180</name>
</gene>
<protein>
    <submittedName>
        <fullName evidence="2">Uncharacterized protein</fullName>
    </submittedName>
</protein>
<proteinExistence type="predicted"/>
<accession>A0A8T3CRJ9</accession>
<sequence>MKLFRADPEHVTVGQGSRRAEGGARLTQRRQVSWNHLYFFLGRSKEASCAYSKYFKTTTVKCKQERAALGPNEHLPVLTLKWPCLE</sequence>
<evidence type="ECO:0000313" key="2">
    <source>
        <dbReference type="EMBL" id="KAI1886571.1"/>
    </source>
</evidence>
<keyword evidence="3" id="KW-1185">Reference proteome</keyword>
<evidence type="ECO:0000313" key="3">
    <source>
        <dbReference type="Proteomes" id="UP000829720"/>
    </source>
</evidence>
<comment type="caution">
    <text evidence="2">The sequence shown here is derived from an EMBL/GenBank/DDBJ whole genome shotgun (WGS) entry which is preliminary data.</text>
</comment>
<dbReference type="Proteomes" id="UP000829720">
    <property type="component" value="Unassembled WGS sequence"/>
</dbReference>
<feature type="compositionally biased region" description="Basic and acidic residues" evidence="1">
    <location>
        <begin position="1"/>
        <end position="10"/>
    </location>
</feature>
<dbReference type="AlphaFoldDB" id="A0A8T3CRJ9"/>
<organism evidence="2 3">
    <name type="scientific">Albula goreensis</name>
    <dbReference type="NCBI Taxonomy" id="1534307"/>
    <lineage>
        <taxon>Eukaryota</taxon>
        <taxon>Metazoa</taxon>
        <taxon>Chordata</taxon>
        <taxon>Craniata</taxon>
        <taxon>Vertebrata</taxon>
        <taxon>Euteleostomi</taxon>
        <taxon>Actinopterygii</taxon>
        <taxon>Neopterygii</taxon>
        <taxon>Teleostei</taxon>
        <taxon>Albuliformes</taxon>
        <taxon>Albulidae</taxon>
        <taxon>Albula</taxon>
    </lineage>
</organism>
<dbReference type="EMBL" id="JAERUA010000019">
    <property type="protein sequence ID" value="KAI1886571.1"/>
    <property type="molecule type" value="Genomic_DNA"/>
</dbReference>
<name>A0A8T3CRJ9_9TELE</name>
<feature type="region of interest" description="Disordered" evidence="1">
    <location>
        <begin position="1"/>
        <end position="24"/>
    </location>
</feature>
<reference evidence="2" key="1">
    <citation type="submission" date="2021-01" db="EMBL/GenBank/DDBJ databases">
        <authorList>
            <person name="Zahm M."/>
            <person name="Roques C."/>
            <person name="Cabau C."/>
            <person name="Klopp C."/>
            <person name="Donnadieu C."/>
            <person name="Jouanno E."/>
            <person name="Lampietro C."/>
            <person name="Louis A."/>
            <person name="Herpin A."/>
            <person name="Echchiki A."/>
            <person name="Berthelot C."/>
            <person name="Parey E."/>
            <person name="Roest-Crollius H."/>
            <person name="Braasch I."/>
            <person name="Postlethwait J."/>
            <person name="Bobe J."/>
            <person name="Montfort J."/>
            <person name="Bouchez O."/>
            <person name="Begum T."/>
            <person name="Mejri S."/>
            <person name="Adams A."/>
            <person name="Chen W.-J."/>
            <person name="Guiguen Y."/>
        </authorList>
    </citation>
    <scope>NUCLEOTIDE SEQUENCE</scope>
    <source>
        <tissue evidence="2">Blood</tissue>
    </source>
</reference>
<evidence type="ECO:0000256" key="1">
    <source>
        <dbReference type="SAM" id="MobiDB-lite"/>
    </source>
</evidence>